<evidence type="ECO:0000256" key="1">
    <source>
        <dbReference type="ARBA" id="ARBA00012528"/>
    </source>
</evidence>
<keyword evidence="3" id="KW-1133">Transmembrane helix</keyword>
<gene>
    <name evidence="5" type="ORF">DQK91_18585</name>
</gene>
<dbReference type="InterPro" id="IPR043128">
    <property type="entry name" value="Rev_trsase/Diguanyl_cyclase"/>
</dbReference>
<evidence type="ECO:0000256" key="2">
    <source>
        <dbReference type="ARBA" id="ARBA00034247"/>
    </source>
</evidence>
<dbReference type="Gene3D" id="3.30.70.270">
    <property type="match status" value="1"/>
</dbReference>
<evidence type="ECO:0000256" key="3">
    <source>
        <dbReference type="SAM" id="Phobius"/>
    </source>
</evidence>
<name>A0A6P1ZFY3_9BACT</name>
<dbReference type="Pfam" id="PF00990">
    <property type="entry name" value="GGDEF"/>
    <property type="match status" value="1"/>
</dbReference>
<dbReference type="GO" id="GO:0052621">
    <property type="term" value="F:diguanylate cyclase activity"/>
    <property type="evidence" value="ECO:0007669"/>
    <property type="project" value="UniProtKB-EC"/>
</dbReference>
<feature type="domain" description="GGDEF" evidence="4">
    <location>
        <begin position="226"/>
        <end position="359"/>
    </location>
</feature>
<evidence type="ECO:0000313" key="6">
    <source>
        <dbReference type="Proteomes" id="UP000434052"/>
    </source>
</evidence>
<feature type="transmembrane region" description="Helical" evidence="3">
    <location>
        <begin position="71"/>
        <end position="92"/>
    </location>
</feature>
<dbReference type="PANTHER" id="PTHR45138">
    <property type="entry name" value="REGULATORY COMPONENTS OF SENSORY TRANSDUCTION SYSTEM"/>
    <property type="match status" value="1"/>
</dbReference>
<dbReference type="Proteomes" id="UP000434052">
    <property type="component" value="Unassembled WGS sequence"/>
</dbReference>
<organism evidence="5 6">
    <name type="scientific">Oceanidesulfovibrio marinus</name>
    <dbReference type="NCBI Taxonomy" id="370038"/>
    <lineage>
        <taxon>Bacteria</taxon>
        <taxon>Pseudomonadati</taxon>
        <taxon>Thermodesulfobacteriota</taxon>
        <taxon>Desulfovibrionia</taxon>
        <taxon>Desulfovibrionales</taxon>
        <taxon>Desulfovibrionaceae</taxon>
        <taxon>Oceanidesulfovibrio</taxon>
    </lineage>
</organism>
<dbReference type="FunFam" id="3.30.70.270:FF:000001">
    <property type="entry name" value="Diguanylate cyclase domain protein"/>
    <property type="match status" value="1"/>
</dbReference>
<dbReference type="AlphaFoldDB" id="A0A6P1ZFY3"/>
<accession>A0A6P1ZFY3</accession>
<evidence type="ECO:0000259" key="4">
    <source>
        <dbReference type="PROSITE" id="PS50887"/>
    </source>
</evidence>
<dbReference type="InterPro" id="IPR000160">
    <property type="entry name" value="GGDEF_dom"/>
</dbReference>
<comment type="catalytic activity">
    <reaction evidence="2">
        <text>2 GTP = 3',3'-c-di-GMP + 2 diphosphate</text>
        <dbReference type="Rhea" id="RHEA:24898"/>
        <dbReference type="ChEBI" id="CHEBI:33019"/>
        <dbReference type="ChEBI" id="CHEBI:37565"/>
        <dbReference type="ChEBI" id="CHEBI:58805"/>
        <dbReference type="EC" id="2.7.7.65"/>
    </reaction>
</comment>
<protein>
    <recommendedName>
        <fullName evidence="1">diguanylate cyclase</fullName>
        <ecNumber evidence="1">2.7.7.65</ecNumber>
    </recommendedName>
</protein>
<dbReference type="PROSITE" id="PS50887">
    <property type="entry name" value="GGDEF"/>
    <property type="match status" value="1"/>
</dbReference>
<comment type="caution">
    <text evidence="5">The sequence shown here is derived from an EMBL/GenBank/DDBJ whole genome shotgun (WGS) entry which is preliminary data.</text>
</comment>
<feature type="transmembrane region" description="Helical" evidence="3">
    <location>
        <begin position="98"/>
        <end position="122"/>
    </location>
</feature>
<dbReference type="EMBL" id="QMIF01000016">
    <property type="protein sequence ID" value="TVM31403.1"/>
    <property type="molecule type" value="Genomic_DNA"/>
</dbReference>
<proteinExistence type="predicted"/>
<dbReference type="InterPro" id="IPR029787">
    <property type="entry name" value="Nucleotide_cyclase"/>
</dbReference>
<dbReference type="InterPro" id="IPR050469">
    <property type="entry name" value="Diguanylate_Cyclase"/>
</dbReference>
<keyword evidence="3" id="KW-0812">Transmembrane</keyword>
<dbReference type="GO" id="GO:0043709">
    <property type="term" value="P:cell adhesion involved in single-species biofilm formation"/>
    <property type="evidence" value="ECO:0007669"/>
    <property type="project" value="TreeGrafter"/>
</dbReference>
<dbReference type="GO" id="GO:0005886">
    <property type="term" value="C:plasma membrane"/>
    <property type="evidence" value="ECO:0007669"/>
    <property type="project" value="TreeGrafter"/>
</dbReference>
<dbReference type="EC" id="2.7.7.65" evidence="1"/>
<dbReference type="SMART" id="SM00267">
    <property type="entry name" value="GGDEF"/>
    <property type="match status" value="1"/>
</dbReference>
<evidence type="ECO:0000313" key="5">
    <source>
        <dbReference type="EMBL" id="TVM31403.1"/>
    </source>
</evidence>
<dbReference type="SUPFAM" id="SSF55073">
    <property type="entry name" value="Nucleotide cyclase"/>
    <property type="match status" value="1"/>
</dbReference>
<dbReference type="CDD" id="cd01949">
    <property type="entry name" value="GGDEF"/>
    <property type="match status" value="1"/>
</dbReference>
<dbReference type="GO" id="GO:1902201">
    <property type="term" value="P:negative regulation of bacterial-type flagellum-dependent cell motility"/>
    <property type="evidence" value="ECO:0007669"/>
    <property type="project" value="TreeGrafter"/>
</dbReference>
<dbReference type="PANTHER" id="PTHR45138:SF9">
    <property type="entry name" value="DIGUANYLATE CYCLASE DGCM-RELATED"/>
    <property type="match status" value="1"/>
</dbReference>
<keyword evidence="3" id="KW-0472">Membrane</keyword>
<reference evidence="5 6" key="1">
    <citation type="submission" date="2018-06" db="EMBL/GenBank/DDBJ databases">
        <title>Complete genome of Desulfovibrio marinus P48SEP.</title>
        <authorList>
            <person name="Crispim J.S."/>
            <person name="Vidigal P.M.P."/>
            <person name="Silva L.C.F."/>
            <person name="Araujo L.C."/>
            <person name="Laguardia C.N."/>
            <person name="Dias R.S."/>
            <person name="Sousa M.P."/>
            <person name="Paula S.O."/>
            <person name="Silva C."/>
        </authorList>
    </citation>
    <scope>NUCLEOTIDE SEQUENCE [LARGE SCALE GENOMIC DNA]</scope>
    <source>
        <strain evidence="5 6">P48SEP</strain>
    </source>
</reference>
<dbReference type="NCBIfam" id="TIGR00254">
    <property type="entry name" value="GGDEF"/>
    <property type="match status" value="1"/>
</dbReference>
<sequence>MLKTYRISKKVRSMPPNGTLNTASRMSGKEESTMVAVFIHSLRSIVLQLVAPFGHLVNIISGWGVVFKIRLLLFFCVVAPVLVSLILLEAHVQDLRLLLVMSLVLSIICFEPMAKILSYLLIRKELKDIEMFCMRLKQGDYSGSFALPHETDDEHELTALKRNLNWMAHVISRRESRLHAALEGANEDRNRYESLSNIDPLTGLANRRRFETRLAELAHEAAVTRRPLSIMFIDCDKFKSINDSMGHQAGDQLLKRLAAIIRSSVREYIDLPFRYGGDEFGVVCVGMTSEQAGEAAERICDAFYTHRIGDVTLSVGVAGYVSKTRSYDPQSVTDLVQTADKAAYQAKAQGGNQVIIVRESE</sequence>